<dbReference type="Gene3D" id="2.30.30.40">
    <property type="entry name" value="SH3 Domains"/>
    <property type="match status" value="1"/>
</dbReference>
<dbReference type="AlphaFoldDB" id="A0A834R582"/>
<dbReference type="EMBL" id="WVUK01000062">
    <property type="protein sequence ID" value="KAF7490705.1"/>
    <property type="molecule type" value="Genomic_DNA"/>
</dbReference>
<keyword evidence="3" id="KW-1185">Reference proteome</keyword>
<reference evidence="3" key="1">
    <citation type="journal article" date="2020" name="PLoS Negl. Trop. Dis.">
        <title>High-quality nuclear genome for Sarcoptes scabiei-A critical resource for a neglected parasite.</title>
        <authorList>
            <person name="Korhonen P.K."/>
            <person name="Gasser R.B."/>
            <person name="Ma G."/>
            <person name="Wang T."/>
            <person name="Stroehlein A.J."/>
            <person name="Young N.D."/>
            <person name="Ang C.S."/>
            <person name="Fernando D.D."/>
            <person name="Lu H.C."/>
            <person name="Taylor S."/>
            <person name="Reynolds S.L."/>
            <person name="Mofiz E."/>
            <person name="Najaraj S.H."/>
            <person name="Gowda H."/>
            <person name="Madugundu A."/>
            <person name="Renuse S."/>
            <person name="Holt D."/>
            <person name="Pandey A."/>
            <person name="Papenfuss A.T."/>
            <person name="Fischer K."/>
        </authorList>
    </citation>
    <scope>NUCLEOTIDE SEQUENCE [LARGE SCALE GENOMIC DNA]</scope>
</reference>
<dbReference type="GO" id="GO:0016477">
    <property type="term" value="P:cell migration"/>
    <property type="evidence" value="ECO:0007669"/>
    <property type="project" value="TreeGrafter"/>
</dbReference>
<dbReference type="PANTHER" id="PTHR45653:SF10">
    <property type="entry name" value="MYOBLAST CITY, ISOFORM B"/>
    <property type="match status" value="1"/>
</dbReference>
<organism evidence="1">
    <name type="scientific">Sarcoptes scabiei</name>
    <name type="common">Itch mite</name>
    <name type="synonym">Acarus scabiei</name>
    <dbReference type="NCBI Taxonomy" id="52283"/>
    <lineage>
        <taxon>Eukaryota</taxon>
        <taxon>Metazoa</taxon>
        <taxon>Ecdysozoa</taxon>
        <taxon>Arthropoda</taxon>
        <taxon>Chelicerata</taxon>
        <taxon>Arachnida</taxon>
        <taxon>Acari</taxon>
        <taxon>Acariformes</taxon>
        <taxon>Sarcoptiformes</taxon>
        <taxon>Astigmata</taxon>
        <taxon>Psoroptidia</taxon>
        <taxon>Sarcoptoidea</taxon>
        <taxon>Sarcoptidae</taxon>
        <taxon>Sarcoptinae</taxon>
        <taxon>Sarcoptes</taxon>
    </lineage>
</organism>
<dbReference type="GO" id="GO:0007264">
    <property type="term" value="P:small GTPase-mediated signal transduction"/>
    <property type="evidence" value="ECO:0007669"/>
    <property type="project" value="InterPro"/>
</dbReference>
<dbReference type="InterPro" id="IPR026791">
    <property type="entry name" value="DOCK"/>
</dbReference>
<dbReference type="Proteomes" id="UP000070412">
    <property type="component" value="Unassembled WGS sequence"/>
</dbReference>
<name>A0A834R582_SARSC</name>
<dbReference type="EnsemblMetazoa" id="SSS_1806s_mrna">
    <property type="protein sequence ID" value="KAF7490705.1"/>
    <property type="gene ID" value="SSS_1806"/>
</dbReference>
<dbReference type="PANTHER" id="PTHR45653">
    <property type="entry name" value="DEDICATOR OF CYTOKINESIS"/>
    <property type="match status" value="1"/>
</dbReference>
<reference evidence="1" key="2">
    <citation type="submission" date="2020-01" db="EMBL/GenBank/DDBJ databases">
        <authorList>
            <person name="Korhonen P.K.K."/>
            <person name="Guangxu M.G."/>
            <person name="Wang T.W."/>
            <person name="Stroehlein A.J.S."/>
            <person name="Young N.D."/>
            <person name="Ang C.-S.A."/>
            <person name="Fernando D.W.F."/>
            <person name="Lu H.L."/>
            <person name="Taylor S.T."/>
            <person name="Ehtesham M.E.M."/>
            <person name="Najaraj S.H.N."/>
            <person name="Harsha G.H.G."/>
            <person name="Madugundu A.M."/>
            <person name="Renuse S.R."/>
            <person name="Holt D.H."/>
            <person name="Pandey A.P."/>
            <person name="Papenfuss A.P."/>
            <person name="Gasser R.B.G."/>
            <person name="Fischer K.F."/>
        </authorList>
    </citation>
    <scope>NUCLEOTIDE SEQUENCE</scope>
    <source>
        <strain evidence="1">SSS_KF_BRIS2020</strain>
    </source>
</reference>
<sequence length="305" mass="36067">MGTVWKQIHRIGIAIWNYQSDPTTLDGDRVPSLGLLIGDLIQIVGECEQWFYGYRLNNSDEAYEENDDLNIISKRSSNRFFTKRIRYGAFPKSYVKIKFYDSNKTKQSKRKLMVTKQFDVVINLDNFSITFEFFTSNKIDNVEKYGYLRELMLDILEQYRFYNSGRLTQNDRKRIQAIISIKLISVTSNYTFDSALHLNLDMIIRNPLDCRILSPFDVNIVEYFRMHWDKSQKLRAFFRHSNDSNSSSSKSSSLTLFLKNSDLNPLLDQLDQQRNRLDHLDHLNQLNHLDRHKSSHLLWLNIDLI</sequence>
<reference evidence="2" key="3">
    <citation type="submission" date="2022-06" db="UniProtKB">
        <authorList>
            <consortium name="EnsemblMetazoa"/>
        </authorList>
    </citation>
    <scope>IDENTIFICATION</scope>
</reference>
<dbReference type="GO" id="GO:0031267">
    <property type="term" value="F:small GTPase binding"/>
    <property type="evidence" value="ECO:0007669"/>
    <property type="project" value="TreeGrafter"/>
</dbReference>
<dbReference type="GO" id="GO:0005085">
    <property type="term" value="F:guanyl-nucleotide exchange factor activity"/>
    <property type="evidence" value="ECO:0007669"/>
    <property type="project" value="InterPro"/>
</dbReference>
<protein>
    <submittedName>
        <fullName evidence="1">Dedicator of cytokinesis protein 2</fullName>
    </submittedName>
</protein>
<accession>A0A834R582</accession>
<evidence type="ECO:0000313" key="2">
    <source>
        <dbReference type="EnsemblMetazoa" id="KAF7490705.1"/>
    </source>
</evidence>
<evidence type="ECO:0000313" key="3">
    <source>
        <dbReference type="Proteomes" id="UP000070412"/>
    </source>
</evidence>
<evidence type="ECO:0000313" key="1">
    <source>
        <dbReference type="EMBL" id="KAF7490705.1"/>
    </source>
</evidence>
<dbReference type="GO" id="GO:0005886">
    <property type="term" value="C:plasma membrane"/>
    <property type="evidence" value="ECO:0007669"/>
    <property type="project" value="TreeGrafter"/>
</dbReference>
<gene>
    <name evidence="1" type="ORF">SSS_1806</name>
</gene>
<dbReference type="GO" id="GO:0005737">
    <property type="term" value="C:cytoplasm"/>
    <property type="evidence" value="ECO:0007669"/>
    <property type="project" value="TreeGrafter"/>
</dbReference>
<dbReference type="GO" id="GO:0007520">
    <property type="term" value="P:myoblast fusion"/>
    <property type="evidence" value="ECO:0007669"/>
    <property type="project" value="TreeGrafter"/>
</dbReference>
<proteinExistence type="predicted"/>